<dbReference type="AlphaFoldDB" id="A0AA34RE22"/>
<evidence type="ECO:0000313" key="10">
    <source>
        <dbReference type="EMBL" id="AEB41972.1"/>
    </source>
</evidence>
<evidence type="ECO:0000256" key="7">
    <source>
        <dbReference type="ARBA" id="ARBA00023136"/>
    </source>
</evidence>
<dbReference type="EMBL" id="CP002608">
    <property type="protein sequence ID" value="AEB41972.1"/>
    <property type="molecule type" value="Genomic_DNA"/>
</dbReference>
<evidence type="ECO:0000256" key="9">
    <source>
        <dbReference type="SAM" id="Phobius"/>
    </source>
</evidence>
<evidence type="ECO:0000256" key="8">
    <source>
        <dbReference type="SAM" id="Coils"/>
    </source>
</evidence>
<feature type="transmembrane region" description="Helical" evidence="9">
    <location>
        <begin position="558"/>
        <end position="581"/>
    </location>
</feature>
<dbReference type="PANTHER" id="PTHR11629:SF63">
    <property type="entry name" value="V-TYPE PROTON ATPASE SUBUNIT A"/>
    <property type="match status" value="1"/>
</dbReference>
<dbReference type="GO" id="GO:0033179">
    <property type="term" value="C:proton-transporting V-type ATPase, V0 domain"/>
    <property type="evidence" value="ECO:0007669"/>
    <property type="project" value="InterPro"/>
</dbReference>
<dbReference type="KEGG" id="cpm:G5S_1056"/>
<evidence type="ECO:0000256" key="2">
    <source>
        <dbReference type="ARBA" id="ARBA00009904"/>
    </source>
</evidence>
<comment type="subcellular location">
    <subcellularLocation>
        <location evidence="1">Membrane</location>
        <topology evidence="1">Multi-pass membrane protein</topology>
    </subcellularLocation>
</comment>
<dbReference type="GO" id="GO:0046961">
    <property type="term" value="F:proton-transporting ATPase activity, rotational mechanism"/>
    <property type="evidence" value="ECO:0007669"/>
    <property type="project" value="InterPro"/>
</dbReference>
<keyword evidence="11" id="KW-1185">Reference proteome</keyword>
<keyword evidence="6" id="KW-0406">Ion transport</keyword>
<dbReference type="GO" id="GO:0051117">
    <property type="term" value="F:ATPase binding"/>
    <property type="evidence" value="ECO:0007669"/>
    <property type="project" value="TreeGrafter"/>
</dbReference>
<dbReference type="GO" id="GO:0007035">
    <property type="term" value="P:vacuolar acidification"/>
    <property type="evidence" value="ECO:0007669"/>
    <property type="project" value="TreeGrafter"/>
</dbReference>
<organism evidence="10 11">
    <name type="scientific">Chlamydia pecorum (strain ATCC VR-628 / DSM 29919 / E58)</name>
    <name type="common">Chlamydophila pecorum</name>
    <dbReference type="NCBI Taxonomy" id="331635"/>
    <lineage>
        <taxon>Bacteria</taxon>
        <taxon>Pseudomonadati</taxon>
        <taxon>Chlamydiota</taxon>
        <taxon>Chlamydiia</taxon>
        <taxon>Chlamydiales</taxon>
        <taxon>Chlamydiaceae</taxon>
        <taxon>Chlamydia/Chlamydophila group</taxon>
        <taxon>Chlamydia</taxon>
    </lineage>
</organism>
<protein>
    <submittedName>
        <fullName evidence="10">V-type ATP synthase subunit I</fullName>
        <ecNumber evidence="10">3.6.3.14</ecNumber>
    </submittedName>
</protein>
<evidence type="ECO:0000256" key="5">
    <source>
        <dbReference type="ARBA" id="ARBA00022989"/>
    </source>
</evidence>
<accession>A0AA34RE22</accession>
<evidence type="ECO:0000256" key="6">
    <source>
        <dbReference type="ARBA" id="ARBA00023065"/>
    </source>
</evidence>
<name>A0AA34RE22_CHLPE</name>
<feature type="transmembrane region" description="Helical" evidence="9">
    <location>
        <begin position="455"/>
        <end position="473"/>
    </location>
</feature>
<feature type="transmembrane region" description="Helical" evidence="9">
    <location>
        <begin position="516"/>
        <end position="538"/>
    </location>
</feature>
<feature type="transmembrane region" description="Helical" evidence="9">
    <location>
        <begin position="485"/>
        <end position="510"/>
    </location>
</feature>
<dbReference type="Proteomes" id="UP000008305">
    <property type="component" value="Chromosome"/>
</dbReference>
<keyword evidence="7 9" id="KW-0472">Membrane</keyword>
<dbReference type="PANTHER" id="PTHR11629">
    <property type="entry name" value="VACUOLAR PROTON ATPASES"/>
    <property type="match status" value="1"/>
</dbReference>
<dbReference type="RefSeq" id="WP_013713050.1">
    <property type="nucleotide sequence ID" value="NC_015408.1"/>
</dbReference>
<feature type="transmembrane region" description="Helical" evidence="9">
    <location>
        <begin position="587"/>
        <end position="611"/>
    </location>
</feature>
<evidence type="ECO:0000256" key="3">
    <source>
        <dbReference type="ARBA" id="ARBA00022448"/>
    </source>
</evidence>
<keyword evidence="8" id="KW-0175">Coiled coil</keyword>
<evidence type="ECO:0000256" key="1">
    <source>
        <dbReference type="ARBA" id="ARBA00004141"/>
    </source>
</evidence>
<keyword evidence="4 9" id="KW-0812">Transmembrane</keyword>
<feature type="coiled-coil region" evidence="8">
    <location>
        <begin position="74"/>
        <end position="101"/>
    </location>
</feature>
<evidence type="ECO:0000256" key="4">
    <source>
        <dbReference type="ARBA" id="ARBA00022692"/>
    </source>
</evidence>
<sequence>MRVDVHKYLFIGRDKTSFFSACRDLGVVEFVSKKHVIATENTSHFIKCLKIFHQLEQERSSEALMIAKGEELSVDEVINQVLLLHREIQELSEKVKTLNKEVVRVKPLGSFSSEEVLELKKRSGLSLRFFYRKHIEGENLEVPISNMFYLSTAYNFDYYVVVGVVELPNNVYTEIDAAKSVNELQAEIVNVQREIRLKTERLRELYAYRHDVSMGLCACINEQNLHHAEECCEELFEGKAFAVVGWVVSDQVKVLTHICKEHQVFLERVAIDDQEVVPTYLENKGIGKMGEDLVNIYDTPASSDKDPSSWVFVSFVVFFSMIVNDAGYGLLFLLTSLFLVYKSRGKKRTSAALSRFLKTSSILGIGCMCWGAATTSFFGMTFSNQSLLRQYSLTHILALKKAEYYVTNRPQAYKELVNEYPLLKSIDNPEAFLLKEDFSGGESKAIVYNKFIDSILMELALIVGVVHLALGMLRYSRFRYSGLGWIIFMICAYLYVPTYLHAVSIIHYVFHVPYVLGATIGYYGVFVGIGVAVLLAIVQRSWRGIDEVVAVIQVFSDVLSYLRIYALGLAGAMMGATFNQIGSRFPMLIGSVIILCGHMVNIVLSIMGGVIHGLRLNFIEWYHYCFDGGGKLLRPLRKIVCNEDFDV</sequence>
<proteinExistence type="inferred from homology"/>
<comment type="similarity">
    <text evidence="2">Belongs to the V-ATPase 116 kDa subunit family.</text>
</comment>
<keyword evidence="10" id="KW-0378">Hydrolase</keyword>
<dbReference type="InterPro" id="IPR002490">
    <property type="entry name" value="V-ATPase_116kDa_su"/>
</dbReference>
<dbReference type="GO" id="GO:0016787">
    <property type="term" value="F:hydrolase activity"/>
    <property type="evidence" value="ECO:0007669"/>
    <property type="project" value="UniProtKB-KW"/>
</dbReference>
<keyword evidence="5 9" id="KW-1133">Transmembrane helix</keyword>
<dbReference type="GO" id="GO:0016471">
    <property type="term" value="C:vacuolar proton-transporting V-type ATPase complex"/>
    <property type="evidence" value="ECO:0007669"/>
    <property type="project" value="TreeGrafter"/>
</dbReference>
<evidence type="ECO:0000313" key="11">
    <source>
        <dbReference type="Proteomes" id="UP000008305"/>
    </source>
</evidence>
<dbReference type="NCBIfam" id="NF004431">
    <property type="entry name" value="PRK05771.2-5"/>
    <property type="match status" value="1"/>
</dbReference>
<keyword evidence="3" id="KW-0813">Transport</keyword>
<dbReference type="EC" id="3.6.3.14" evidence="10"/>
<feature type="transmembrane region" description="Helical" evidence="9">
    <location>
        <begin position="362"/>
        <end position="382"/>
    </location>
</feature>
<reference evidence="10 11" key="1">
    <citation type="journal article" date="2011" name="J. Bacteriol.">
        <title>Genome sequence of the obligate intracellular animal pathogen Chlamydia pecorum E58.</title>
        <authorList>
            <person name="Mojica S."/>
            <person name="Huot Creasy H."/>
            <person name="Daugherty S."/>
            <person name="Read T.D."/>
            <person name="Kim T."/>
            <person name="Kaltenboeck B."/>
            <person name="Bavoil P."/>
            <person name="Myers G.S."/>
        </authorList>
    </citation>
    <scope>NUCLEOTIDE SEQUENCE [LARGE SCALE GENOMIC DNA]</scope>
    <source>
        <strain evidence="10 11">E58</strain>
    </source>
</reference>
<gene>
    <name evidence="10" type="primary">ntpI</name>
    <name evidence="10" type="ordered locus">G5S_1056</name>
</gene>
<feature type="transmembrane region" description="Helical" evidence="9">
    <location>
        <begin position="310"/>
        <end position="341"/>
    </location>
</feature>